<proteinExistence type="predicted"/>
<dbReference type="WBParaSite" id="SPAL_0000493900.1">
    <property type="protein sequence ID" value="SPAL_0000493900.1"/>
    <property type="gene ID" value="SPAL_0000493900"/>
</dbReference>
<dbReference type="AlphaFoldDB" id="A0A0N5BG31"/>
<organism evidence="1 2">
    <name type="scientific">Strongyloides papillosus</name>
    <name type="common">Intestinal threadworm</name>
    <dbReference type="NCBI Taxonomy" id="174720"/>
    <lineage>
        <taxon>Eukaryota</taxon>
        <taxon>Metazoa</taxon>
        <taxon>Ecdysozoa</taxon>
        <taxon>Nematoda</taxon>
        <taxon>Chromadorea</taxon>
        <taxon>Rhabditida</taxon>
        <taxon>Tylenchina</taxon>
        <taxon>Panagrolaimomorpha</taxon>
        <taxon>Strongyloidoidea</taxon>
        <taxon>Strongyloididae</taxon>
        <taxon>Strongyloides</taxon>
    </lineage>
</organism>
<accession>A0A0N5BG31</accession>
<dbReference type="Gene3D" id="2.40.70.10">
    <property type="entry name" value="Acid Proteases"/>
    <property type="match status" value="1"/>
</dbReference>
<evidence type="ECO:0000313" key="1">
    <source>
        <dbReference type="Proteomes" id="UP000046392"/>
    </source>
</evidence>
<name>A0A0N5BG31_STREA</name>
<sequence>IDTGANLNVIHWNSFQQLSDQYKSEIRTTTQRARAANGQSLKFEGEVDVYLTIGNRHNAVPTLISREINHDFIIRWQTLKEMGDSTLINWEHRRIEIGDHFYDIEDSGTQEG</sequence>
<evidence type="ECO:0000313" key="2">
    <source>
        <dbReference type="WBParaSite" id="SPAL_0000493900.1"/>
    </source>
</evidence>
<dbReference type="InterPro" id="IPR021109">
    <property type="entry name" value="Peptidase_aspartic_dom_sf"/>
</dbReference>
<keyword evidence="1" id="KW-1185">Reference proteome</keyword>
<dbReference type="Proteomes" id="UP000046392">
    <property type="component" value="Unplaced"/>
</dbReference>
<reference evidence="2" key="1">
    <citation type="submission" date="2017-02" db="UniProtKB">
        <authorList>
            <consortium name="WormBaseParasite"/>
        </authorList>
    </citation>
    <scope>IDENTIFICATION</scope>
</reference>
<protein>
    <submittedName>
        <fullName evidence="2">Peptidase A2 domain-containing protein</fullName>
    </submittedName>
</protein>